<dbReference type="Pfam" id="PF01374">
    <property type="entry name" value="Glyco_hydro_46"/>
    <property type="match status" value="1"/>
</dbReference>
<dbReference type="Gene3D" id="1.20.141.10">
    <property type="entry name" value="Chitosanase, subunit A, domain 1"/>
    <property type="match status" value="1"/>
</dbReference>
<protein>
    <recommendedName>
        <fullName evidence="3">Chitosanase</fullName>
    </recommendedName>
</protein>
<gene>
    <name evidence="1" type="ORF">LPJ61_005904</name>
</gene>
<dbReference type="InterPro" id="IPR000400">
    <property type="entry name" value="Glyco_hydro_46"/>
</dbReference>
<dbReference type="InterPro" id="IPR023346">
    <property type="entry name" value="Lysozyme-like_dom_sf"/>
</dbReference>
<proteinExistence type="predicted"/>
<dbReference type="GO" id="GO:0005975">
    <property type="term" value="P:carbohydrate metabolic process"/>
    <property type="evidence" value="ECO:0007669"/>
    <property type="project" value="InterPro"/>
</dbReference>
<keyword evidence="2" id="KW-1185">Reference proteome</keyword>
<dbReference type="AlphaFoldDB" id="A0A9W7XX99"/>
<dbReference type="InterPro" id="IPR023099">
    <property type="entry name" value="Glyco_hydro_46_N"/>
</dbReference>
<evidence type="ECO:0000313" key="1">
    <source>
        <dbReference type="EMBL" id="KAJ1722686.1"/>
    </source>
</evidence>
<sequence>MSFLSTTGATPVTISTPLDTDNINYKCAFRVTYQLLGYLNTGKVTGGYSECSKSDGGDGYVAGIMSFTTKWGSMLDVVNAYKATPNYKKEFDALIPTLEKYSKETSGSVEGLDKLCDAWGAASKNSNYFKNAQISVARSQYDYPALNATESLNLRFPISKSVMINTAIVGGLGNSGYELGAVFGATNATIKGDVKGGSGSTLTIDKYSVDEIAWLSTFLDTRDKLSKSSSKPVTDIYRGLIKNGFYKFSDTIAFTGFDNKQVSIACNKLY</sequence>
<evidence type="ECO:0000313" key="2">
    <source>
        <dbReference type="Proteomes" id="UP001143981"/>
    </source>
</evidence>
<dbReference type="GO" id="GO:0005576">
    <property type="term" value="C:extracellular region"/>
    <property type="evidence" value="ECO:0007669"/>
    <property type="project" value="InterPro"/>
</dbReference>
<organism evidence="1 2">
    <name type="scientific">Coemansia biformis</name>
    <dbReference type="NCBI Taxonomy" id="1286918"/>
    <lineage>
        <taxon>Eukaryota</taxon>
        <taxon>Fungi</taxon>
        <taxon>Fungi incertae sedis</taxon>
        <taxon>Zoopagomycota</taxon>
        <taxon>Kickxellomycotina</taxon>
        <taxon>Kickxellomycetes</taxon>
        <taxon>Kickxellales</taxon>
        <taxon>Kickxellaceae</taxon>
        <taxon>Coemansia</taxon>
    </lineage>
</organism>
<comment type="caution">
    <text evidence="1">The sequence shown here is derived from an EMBL/GenBank/DDBJ whole genome shotgun (WGS) entry which is preliminary data.</text>
</comment>
<dbReference type="GO" id="GO:0016977">
    <property type="term" value="F:chitosanase activity"/>
    <property type="evidence" value="ECO:0007669"/>
    <property type="project" value="InterPro"/>
</dbReference>
<evidence type="ECO:0008006" key="3">
    <source>
        <dbReference type="Google" id="ProtNLM"/>
    </source>
</evidence>
<name>A0A9W7XX99_9FUNG</name>
<dbReference type="Gene3D" id="3.30.386.10">
    <property type="entry name" value="Chitosanase, subunit A, domain 2"/>
    <property type="match status" value="1"/>
</dbReference>
<dbReference type="OrthoDB" id="76114at2759"/>
<dbReference type="EMBL" id="JANBOI010002324">
    <property type="protein sequence ID" value="KAJ1722686.1"/>
    <property type="molecule type" value="Genomic_DNA"/>
</dbReference>
<reference evidence="1" key="1">
    <citation type="submission" date="2022-07" db="EMBL/GenBank/DDBJ databases">
        <title>Phylogenomic reconstructions and comparative analyses of Kickxellomycotina fungi.</title>
        <authorList>
            <person name="Reynolds N.K."/>
            <person name="Stajich J.E."/>
            <person name="Barry K."/>
            <person name="Grigoriev I.V."/>
            <person name="Crous P."/>
            <person name="Smith M.E."/>
        </authorList>
    </citation>
    <scope>NUCLEOTIDE SEQUENCE</scope>
    <source>
        <strain evidence="1">BCRC 34381</strain>
    </source>
</reference>
<dbReference type="SUPFAM" id="SSF53955">
    <property type="entry name" value="Lysozyme-like"/>
    <property type="match status" value="1"/>
</dbReference>
<dbReference type="Proteomes" id="UP001143981">
    <property type="component" value="Unassembled WGS sequence"/>
</dbReference>
<accession>A0A9W7XX99</accession>